<comment type="caution">
    <text evidence="2">The sequence shown here is derived from an EMBL/GenBank/DDBJ whole genome shotgun (WGS) entry which is preliminary data.</text>
</comment>
<feature type="transmembrane region" description="Helical" evidence="1">
    <location>
        <begin position="360"/>
        <end position="380"/>
    </location>
</feature>
<keyword evidence="1" id="KW-0472">Membrane</keyword>
<dbReference type="Proteomes" id="UP000321903">
    <property type="component" value="Unassembled WGS sequence"/>
</dbReference>
<dbReference type="SUPFAM" id="SSF82693">
    <property type="entry name" value="Multidrug efflux transporter AcrB pore domain, PN1, PN2, PC1 and PC2 subdomains"/>
    <property type="match status" value="3"/>
</dbReference>
<proteinExistence type="predicted"/>
<sequence length="1039" mass="111233">MNLNVSAYSIRNPLVAILLFVLLTMGGLFGFRQMKVQQFPDIDLPAVVVTVVLPGAAPSQLENDVAKKIENKLTSITGIKHIRSTLQTGAATIVTEFVLDKDIQEAVDDVRSAVGEVRGDLPAAANDPIITKVSTSGFPVVTYSVTADNMSVEDLSWFVDDTITKRLSDIQGVGSVSRIGGLERQITVAADPIVLSGLQFSIAQLSQQITGIQQDSAGGEAKVGKTTQTIRVLGAVERARELNDLQIAVPTGGTQALGRMAQVTDGAADPSSIAKLDGKTVVAFNITRSRGASEVEVMARVDETLAQLNADMSNITVDKVYDRATPVAEDYQASLRMLIEGGILAVIVVFLFLRNIRATIVTAVALPLSIIPTFLGMYLFDFSLNIISLLALSLVIGVLVDDAIVEVENIMRHLRMGKTPYEAAMEAADEIGLAVVATTFTLIAVFLPTAFMGGIVGQFFRQFGWTAALAIFASLMVARLITPMMAAYILRPEKQHVEKQGAMMTWYLKIVTWTLRHRWLTMGATLVLFVASLGLVKLLPTAFIPDNDIDQTRVAIELTPDVELEDTERVAALASARIMELPEVTHIFTAVGQAQASMGSDSGGSGSKNTASLDIVLTPRADRGSKQAIEQNISTILAEVPSARFTVGLSSGGETGYNFSLTSTSPQVLEQTVQQIMADIRALPTAGAVTSDRSLPRQELTVTPDRLAMADKGVTTQDIATTLRIATVGDYEQRLSKLNLDSRQVPIVVRLPDVAKQSVNQLEGLYVPSARPAGQGVRVGEVASLNFGTGPAQISRLDRERAISITVQPANGELGELVQAVKSTPTMQKLPASITIIEQGQAENMAELFSGFVIAMSVGIVCILGVLILLFGKLLQPFTILMALPLSIGGAFVGLVITNSSLSMPSMIGFIMLMGIATKNSILLVDYAIIAQNRGLARFDAIIDSCRKRARPIIMTTIAMGAGMLPLVFGWGEADPTFRRPMAAAVLGGLVTSTLLSLVVIPVVYTLMDDVSNWFAKWLIPHGKEHSVDANVDSNSNSN</sequence>
<feature type="transmembrane region" description="Helical" evidence="1">
    <location>
        <begin position="952"/>
        <end position="971"/>
    </location>
</feature>
<feature type="transmembrane region" description="Helical" evidence="1">
    <location>
        <begin position="909"/>
        <end position="931"/>
    </location>
</feature>
<keyword evidence="1" id="KW-0812">Transmembrane</keyword>
<name>A0A5C7A0D3_9GAMM</name>
<feature type="transmembrane region" description="Helical" evidence="1">
    <location>
        <begin position="386"/>
        <end position="410"/>
    </location>
</feature>
<dbReference type="Gene3D" id="3.30.70.1440">
    <property type="entry name" value="Multidrug efflux transporter AcrB pore domain"/>
    <property type="match status" value="1"/>
</dbReference>
<dbReference type="PANTHER" id="PTHR32063:SF77">
    <property type="entry name" value="ACR FAMILY TRANSPORT PROTEIN"/>
    <property type="match status" value="1"/>
</dbReference>
<dbReference type="Gene3D" id="3.30.70.1320">
    <property type="entry name" value="Multidrug efflux transporter AcrB pore domain like"/>
    <property type="match status" value="1"/>
</dbReference>
<dbReference type="RefSeq" id="WP_147224360.1">
    <property type="nucleotide sequence ID" value="NZ_CAJGYY010000001.1"/>
</dbReference>
<feature type="transmembrane region" description="Helical" evidence="1">
    <location>
        <begin position="431"/>
        <end position="451"/>
    </location>
</feature>
<dbReference type="Gene3D" id="3.30.2090.10">
    <property type="entry name" value="Multidrug efflux transporter AcrB TolC docking domain, DN and DC subdomains"/>
    <property type="match status" value="2"/>
</dbReference>
<dbReference type="OrthoDB" id="9757904at2"/>
<protein>
    <submittedName>
        <fullName evidence="2">Efflux RND transporter permease subunit</fullName>
    </submittedName>
</protein>
<evidence type="ECO:0000256" key="1">
    <source>
        <dbReference type="SAM" id="Phobius"/>
    </source>
</evidence>
<feature type="transmembrane region" description="Helical" evidence="1">
    <location>
        <begin position="463"/>
        <end position="490"/>
    </location>
</feature>
<evidence type="ECO:0000313" key="3">
    <source>
        <dbReference type="Proteomes" id="UP000321903"/>
    </source>
</evidence>
<dbReference type="InterPro" id="IPR027463">
    <property type="entry name" value="AcrB_DN_DC_subdom"/>
</dbReference>
<dbReference type="GO" id="GO:0042910">
    <property type="term" value="F:xenobiotic transmembrane transporter activity"/>
    <property type="evidence" value="ECO:0007669"/>
    <property type="project" value="TreeGrafter"/>
</dbReference>
<feature type="transmembrane region" description="Helical" evidence="1">
    <location>
        <begin position="848"/>
        <end position="871"/>
    </location>
</feature>
<dbReference type="PANTHER" id="PTHR32063">
    <property type="match status" value="1"/>
</dbReference>
<dbReference type="AlphaFoldDB" id="A0A5C7A0D3"/>
<reference evidence="2 3" key="1">
    <citation type="submission" date="2019-08" db="EMBL/GenBank/DDBJ databases">
        <title>Genome sequence of Psychrobacter frigidicola ACAM304 (type strain).</title>
        <authorList>
            <person name="Bowman J.P."/>
        </authorList>
    </citation>
    <scope>NUCLEOTIDE SEQUENCE [LARGE SCALE GENOMIC DNA]</scope>
    <source>
        <strain evidence="2 3">ACAM 304</strain>
    </source>
</reference>
<dbReference type="Gene3D" id="3.30.70.1430">
    <property type="entry name" value="Multidrug efflux transporter AcrB pore domain"/>
    <property type="match status" value="2"/>
</dbReference>
<dbReference type="Pfam" id="PF00873">
    <property type="entry name" value="ACR_tran"/>
    <property type="match status" value="1"/>
</dbReference>
<dbReference type="SUPFAM" id="SSF82714">
    <property type="entry name" value="Multidrug efflux transporter AcrB TolC docking domain, DN and DC subdomains"/>
    <property type="match status" value="2"/>
</dbReference>
<dbReference type="EMBL" id="VORZ01000004">
    <property type="protein sequence ID" value="TXD96264.1"/>
    <property type="molecule type" value="Genomic_DNA"/>
</dbReference>
<feature type="transmembrane region" description="Helical" evidence="1">
    <location>
        <begin position="878"/>
        <end position="897"/>
    </location>
</feature>
<keyword evidence="1" id="KW-1133">Transmembrane helix</keyword>
<feature type="transmembrane region" description="Helical" evidence="1">
    <location>
        <begin position="333"/>
        <end position="353"/>
    </location>
</feature>
<gene>
    <name evidence="2" type="ORF">ES754_11575</name>
</gene>
<feature type="transmembrane region" description="Helical" evidence="1">
    <location>
        <begin position="983"/>
        <end position="1007"/>
    </location>
</feature>
<dbReference type="InterPro" id="IPR001036">
    <property type="entry name" value="Acrflvin-R"/>
</dbReference>
<accession>A0A5C7A0D3</accession>
<organism evidence="2 3">
    <name type="scientific">Psychrobacter frigidicola</name>
    <dbReference type="NCBI Taxonomy" id="45611"/>
    <lineage>
        <taxon>Bacteria</taxon>
        <taxon>Pseudomonadati</taxon>
        <taxon>Pseudomonadota</taxon>
        <taxon>Gammaproteobacteria</taxon>
        <taxon>Moraxellales</taxon>
        <taxon>Moraxellaceae</taxon>
        <taxon>Psychrobacter</taxon>
    </lineage>
</organism>
<dbReference type="Gene3D" id="1.20.1640.10">
    <property type="entry name" value="Multidrug efflux transporter AcrB transmembrane domain"/>
    <property type="match status" value="2"/>
</dbReference>
<dbReference type="SUPFAM" id="SSF82866">
    <property type="entry name" value="Multidrug efflux transporter AcrB transmembrane domain"/>
    <property type="match status" value="2"/>
</dbReference>
<evidence type="ECO:0000313" key="2">
    <source>
        <dbReference type="EMBL" id="TXD96264.1"/>
    </source>
</evidence>
<feature type="transmembrane region" description="Helical" evidence="1">
    <location>
        <begin position="519"/>
        <end position="539"/>
    </location>
</feature>
<dbReference type="PRINTS" id="PR00702">
    <property type="entry name" value="ACRIFLAVINRP"/>
</dbReference>
<dbReference type="GO" id="GO:0005886">
    <property type="term" value="C:plasma membrane"/>
    <property type="evidence" value="ECO:0007669"/>
    <property type="project" value="TreeGrafter"/>
</dbReference>
<keyword evidence="3" id="KW-1185">Reference proteome</keyword>